<feature type="chain" id="PRO_5005488792" evidence="1">
    <location>
        <begin position="29"/>
        <end position="102"/>
    </location>
</feature>
<evidence type="ECO:0000256" key="1">
    <source>
        <dbReference type="SAM" id="SignalP"/>
    </source>
</evidence>
<name>A0A0K2UKB4_LEPSM</name>
<evidence type="ECO:0000313" key="2">
    <source>
        <dbReference type="EMBL" id="CDW38729.1"/>
    </source>
</evidence>
<protein>
    <submittedName>
        <fullName evidence="2">Uncharacterized protein</fullName>
    </submittedName>
</protein>
<keyword evidence="1" id="KW-0732">Signal</keyword>
<feature type="signal peptide" evidence="1">
    <location>
        <begin position="1"/>
        <end position="28"/>
    </location>
</feature>
<organism evidence="2">
    <name type="scientific">Lepeophtheirus salmonis</name>
    <name type="common">Salmon louse</name>
    <name type="synonym">Caligus salmonis</name>
    <dbReference type="NCBI Taxonomy" id="72036"/>
    <lineage>
        <taxon>Eukaryota</taxon>
        <taxon>Metazoa</taxon>
        <taxon>Ecdysozoa</taxon>
        <taxon>Arthropoda</taxon>
        <taxon>Crustacea</taxon>
        <taxon>Multicrustacea</taxon>
        <taxon>Hexanauplia</taxon>
        <taxon>Copepoda</taxon>
        <taxon>Siphonostomatoida</taxon>
        <taxon>Caligidae</taxon>
        <taxon>Lepeophtheirus</taxon>
    </lineage>
</organism>
<accession>A0A0K2UKB4</accession>
<sequence>MVLRSHKVMSWELKRLVVLMAMCAGTESCWNMNSLPAPFKEEGSADSVTSHVVGLAADLPLNLPGIEDPVHRGFGVVKKLVDGRRLVSRASQFEDGVSPCLF</sequence>
<dbReference type="EMBL" id="HACA01021368">
    <property type="protein sequence ID" value="CDW38729.1"/>
    <property type="molecule type" value="Transcribed_RNA"/>
</dbReference>
<proteinExistence type="predicted"/>
<feature type="non-terminal residue" evidence="2">
    <location>
        <position position="102"/>
    </location>
</feature>
<dbReference type="AlphaFoldDB" id="A0A0K2UKB4"/>
<reference evidence="2" key="1">
    <citation type="submission" date="2014-05" db="EMBL/GenBank/DDBJ databases">
        <authorList>
            <person name="Chronopoulou M."/>
        </authorList>
    </citation>
    <scope>NUCLEOTIDE SEQUENCE</scope>
    <source>
        <tissue evidence="2">Whole organism</tissue>
    </source>
</reference>